<name>A0A917MY26_9BACT</name>
<dbReference type="InterPro" id="IPR007492">
    <property type="entry name" value="LytTR_DNA-bd_dom"/>
</dbReference>
<protein>
    <recommendedName>
        <fullName evidence="1">HTH LytTR-type domain-containing protein</fullName>
    </recommendedName>
</protein>
<reference evidence="2" key="1">
    <citation type="journal article" date="2014" name="Int. J. Syst. Evol. Microbiol.">
        <title>Complete genome sequence of Corynebacterium casei LMG S-19264T (=DSM 44701T), isolated from a smear-ripened cheese.</title>
        <authorList>
            <consortium name="US DOE Joint Genome Institute (JGI-PGF)"/>
            <person name="Walter F."/>
            <person name="Albersmeier A."/>
            <person name="Kalinowski J."/>
            <person name="Ruckert C."/>
        </authorList>
    </citation>
    <scope>NUCLEOTIDE SEQUENCE</scope>
    <source>
        <strain evidence="2">CGMCC 1.15290</strain>
    </source>
</reference>
<dbReference type="EMBL" id="BMIB01000004">
    <property type="protein sequence ID" value="GGH77946.1"/>
    <property type="molecule type" value="Genomic_DNA"/>
</dbReference>
<dbReference type="GO" id="GO:0003677">
    <property type="term" value="F:DNA binding"/>
    <property type="evidence" value="ECO:0007669"/>
    <property type="project" value="InterPro"/>
</dbReference>
<evidence type="ECO:0000313" key="3">
    <source>
        <dbReference type="Proteomes" id="UP000627292"/>
    </source>
</evidence>
<dbReference type="Proteomes" id="UP000627292">
    <property type="component" value="Unassembled WGS sequence"/>
</dbReference>
<comment type="caution">
    <text evidence="2">The sequence shown here is derived from an EMBL/GenBank/DDBJ whole genome shotgun (WGS) entry which is preliminary data.</text>
</comment>
<reference evidence="2" key="2">
    <citation type="submission" date="2020-09" db="EMBL/GenBank/DDBJ databases">
        <authorList>
            <person name="Sun Q."/>
            <person name="Zhou Y."/>
        </authorList>
    </citation>
    <scope>NUCLEOTIDE SEQUENCE</scope>
    <source>
        <strain evidence="2">CGMCC 1.15290</strain>
    </source>
</reference>
<sequence length="85" mass="9751">MLIEGGKIYSTVITTTESILIRKPLTQLHQTVGYVQFCRVHTAYVVSLDHIVFFTAELINLGSREVPIGRTYREAFYKRITFLGE</sequence>
<dbReference type="SMART" id="SM00850">
    <property type="entry name" value="LytTR"/>
    <property type="match status" value="1"/>
</dbReference>
<evidence type="ECO:0000259" key="1">
    <source>
        <dbReference type="SMART" id="SM00850"/>
    </source>
</evidence>
<dbReference type="Pfam" id="PF04397">
    <property type="entry name" value="LytTR"/>
    <property type="match status" value="1"/>
</dbReference>
<dbReference type="Gene3D" id="2.40.50.1020">
    <property type="entry name" value="LytTr DNA-binding domain"/>
    <property type="match status" value="1"/>
</dbReference>
<dbReference type="AlphaFoldDB" id="A0A917MY26"/>
<feature type="domain" description="HTH LytTR-type" evidence="1">
    <location>
        <begin position="1"/>
        <end position="81"/>
    </location>
</feature>
<gene>
    <name evidence="2" type="ORF">GCM10011379_45060</name>
</gene>
<proteinExistence type="predicted"/>
<evidence type="ECO:0000313" key="2">
    <source>
        <dbReference type="EMBL" id="GGH77946.1"/>
    </source>
</evidence>
<organism evidence="2 3">
    <name type="scientific">Filimonas zeae</name>
    <dbReference type="NCBI Taxonomy" id="1737353"/>
    <lineage>
        <taxon>Bacteria</taxon>
        <taxon>Pseudomonadati</taxon>
        <taxon>Bacteroidota</taxon>
        <taxon>Chitinophagia</taxon>
        <taxon>Chitinophagales</taxon>
        <taxon>Chitinophagaceae</taxon>
        <taxon>Filimonas</taxon>
    </lineage>
</organism>
<accession>A0A917MY26</accession>
<keyword evidence="3" id="KW-1185">Reference proteome</keyword>